<accession>A0A4R2R345</accession>
<proteinExistence type="predicted"/>
<organism evidence="1 2">
    <name type="scientific">Tamaricihabitans halophyticus</name>
    <dbReference type="NCBI Taxonomy" id="1262583"/>
    <lineage>
        <taxon>Bacteria</taxon>
        <taxon>Bacillati</taxon>
        <taxon>Actinomycetota</taxon>
        <taxon>Actinomycetes</taxon>
        <taxon>Pseudonocardiales</taxon>
        <taxon>Pseudonocardiaceae</taxon>
        <taxon>Tamaricihabitans</taxon>
    </lineage>
</organism>
<keyword evidence="2" id="KW-1185">Reference proteome</keyword>
<gene>
    <name evidence="1" type="ORF">EV191_101923</name>
</gene>
<dbReference type="RefSeq" id="WP_165912817.1">
    <property type="nucleotide sequence ID" value="NZ_SLXQ01000001.1"/>
</dbReference>
<name>A0A4R2R345_9PSEU</name>
<reference evidence="1 2" key="1">
    <citation type="submission" date="2019-03" db="EMBL/GenBank/DDBJ databases">
        <title>Genomic Encyclopedia of Type Strains, Phase IV (KMG-IV): sequencing the most valuable type-strain genomes for metagenomic binning, comparative biology and taxonomic classification.</title>
        <authorList>
            <person name="Goeker M."/>
        </authorList>
    </citation>
    <scope>NUCLEOTIDE SEQUENCE [LARGE SCALE GENOMIC DNA]</scope>
    <source>
        <strain evidence="1 2">DSM 45765</strain>
    </source>
</reference>
<dbReference type="EMBL" id="SLXQ01000001">
    <property type="protein sequence ID" value="TCP56973.1"/>
    <property type="molecule type" value="Genomic_DNA"/>
</dbReference>
<protein>
    <submittedName>
        <fullName evidence="1">Uncharacterized protein</fullName>
    </submittedName>
</protein>
<evidence type="ECO:0000313" key="1">
    <source>
        <dbReference type="EMBL" id="TCP56973.1"/>
    </source>
</evidence>
<evidence type="ECO:0000313" key="2">
    <source>
        <dbReference type="Proteomes" id="UP000294911"/>
    </source>
</evidence>
<dbReference type="AlphaFoldDB" id="A0A4R2R345"/>
<sequence>MADDYIHTEARRSWLSDTVTALCGVKYPASRTERVWITWNGPTCPRCRRIKKENR</sequence>
<dbReference type="Proteomes" id="UP000294911">
    <property type="component" value="Unassembled WGS sequence"/>
</dbReference>
<comment type="caution">
    <text evidence="1">The sequence shown here is derived from an EMBL/GenBank/DDBJ whole genome shotgun (WGS) entry which is preliminary data.</text>
</comment>